<dbReference type="RefSeq" id="WP_000090441.1">
    <property type="nucleotide sequence ID" value="NZ_CAJZOM010000010.1"/>
</dbReference>
<gene>
    <name evidence="1" type="ORF">NCTC7928_07102</name>
    <name evidence="2" type="ORF">V9Z47_12570</name>
</gene>
<reference evidence="2" key="2">
    <citation type="submission" date="2024-03" db="EMBL/GenBank/DDBJ databases">
        <title>Epithelial relay of microbial signals coordinates intestinal macrophage supported barrier repair.</title>
        <authorList>
            <person name="Tsai M.T."/>
        </authorList>
    </citation>
    <scope>NUCLEOTIDE SEQUENCE</scope>
    <source>
        <strain evidence="2">MS 21-1</strain>
    </source>
</reference>
<dbReference type="AlphaFoldDB" id="A0A376LR37"/>
<evidence type="ECO:0000313" key="3">
    <source>
        <dbReference type="Proteomes" id="UP000254877"/>
    </source>
</evidence>
<dbReference type="EMBL" id="UGAB01000002">
    <property type="protein sequence ID" value="STF46300.1"/>
    <property type="molecule type" value="Genomic_DNA"/>
</dbReference>
<dbReference type="Proteomes" id="UP000254877">
    <property type="component" value="Unassembled WGS sequence"/>
</dbReference>
<dbReference type="EMBL" id="CP146670">
    <property type="protein sequence ID" value="WWX73772.1"/>
    <property type="molecule type" value="Genomic_DNA"/>
</dbReference>
<reference evidence="1 3" key="1">
    <citation type="submission" date="2018-06" db="EMBL/GenBank/DDBJ databases">
        <authorList>
            <consortium name="Pathogen Informatics"/>
            <person name="Doyle S."/>
        </authorList>
    </citation>
    <scope>NUCLEOTIDE SEQUENCE [LARGE SCALE GENOMIC DNA]</scope>
    <source>
        <strain evidence="1 3">NCTC7928</strain>
    </source>
</reference>
<evidence type="ECO:0000313" key="2">
    <source>
        <dbReference type="EMBL" id="WWX73772.1"/>
    </source>
</evidence>
<sequence length="72" mass="8125">MAREYMLYCVEGGVGHDAYVAGKSYPADEVLSNMHFRENESQVSVWKRCIDGIEVVSIERYLGAFDYGVIEA</sequence>
<protein>
    <submittedName>
        <fullName evidence="1">Uncharacterized protein</fullName>
    </submittedName>
</protein>
<dbReference type="Proteomes" id="UP001383096">
    <property type="component" value="Chromosome"/>
</dbReference>
<proteinExistence type="predicted"/>
<organism evidence="1 3">
    <name type="scientific">Escherichia coli</name>
    <dbReference type="NCBI Taxonomy" id="562"/>
    <lineage>
        <taxon>Bacteria</taxon>
        <taxon>Pseudomonadati</taxon>
        <taxon>Pseudomonadota</taxon>
        <taxon>Gammaproteobacteria</taxon>
        <taxon>Enterobacterales</taxon>
        <taxon>Enterobacteriaceae</taxon>
        <taxon>Escherichia</taxon>
    </lineage>
</organism>
<evidence type="ECO:0000313" key="1">
    <source>
        <dbReference type="EMBL" id="STF46300.1"/>
    </source>
</evidence>
<accession>A0A376LR37</accession>
<name>A0A376LR37_ECOLX</name>